<accession>V5FA88</accession>
<dbReference type="NCBIfam" id="TIGR03588">
    <property type="entry name" value="PseC"/>
    <property type="match status" value="1"/>
</dbReference>
<dbReference type="OrthoDB" id="9804264at2"/>
<dbReference type="eggNOG" id="COG0399">
    <property type="taxonomic scope" value="Bacteria"/>
</dbReference>
<comment type="caution">
    <text evidence="6">The sequence shown here is derived from an EMBL/GenBank/DDBJ whole genome shotgun (WGS) entry which is preliminary data.</text>
</comment>
<dbReference type="InterPro" id="IPR015421">
    <property type="entry name" value="PyrdxlP-dep_Trfase_major"/>
</dbReference>
<dbReference type="Pfam" id="PF01041">
    <property type="entry name" value="DegT_DnrJ_EryC1"/>
    <property type="match status" value="1"/>
</dbReference>
<evidence type="ECO:0000256" key="4">
    <source>
        <dbReference type="PIRSR" id="PIRSR000390-2"/>
    </source>
</evidence>
<dbReference type="AlphaFoldDB" id="V5FA88"/>
<dbReference type="PANTHER" id="PTHR30244:SF34">
    <property type="entry name" value="DTDP-4-AMINO-4,6-DIDEOXYGALACTOSE TRANSAMINASE"/>
    <property type="match status" value="1"/>
</dbReference>
<evidence type="ECO:0000256" key="1">
    <source>
        <dbReference type="ARBA" id="ARBA00022898"/>
    </source>
</evidence>
<dbReference type="InterPro" id="IPR020026">
    <property type="entry name" value="PseC"/>
</dbReference>
<evidence type="ECO:0000256" key="3">
    <source>
        <dbReference type="PIRSR" id="PIRSR000390-1"/>
    </source>
</evidence>
<keyword evidence="1 4" id="KW-0663">Pyridoxal phosphate</keyword>
<keyword evidence="7" id="KW-1185">Reference proteome</keyword>
<dbReference type="SUPFAM" id="SSF53383">
    <property type="entry name" value="PLP-dependent transferases"/>
    <property type="match status" value="1"/>
</dbReference>
<dbReference type="CDD" id="cd00616">
    <property type="entry name" value="AHBA_syn"/>
    <property type="match status" value="1"/>
</dbReference>
<organism evidence="6 7">
    <name type="scientific">Vibrio halioticoli NBRC 102217</name>
    <dbReference type="NCBI Taxonomy" id="1219072"/>
    <lineage>
        <taxon>Bacteria</taxon>
        <taxon>Pseudomonadati</taxon>
        <taxon>Pseudomonadota</taxon>
        <taxon>Gammaproteobacteria</taxon>
        <taxon>Vibrionales</taxon>
        <taxon>Vibrionaceae</taxon>
        <taxon>Vibrio</taxon>
    </lineage>
</organism>
<evidence type="ECO:0000256" key="5">
    <source>
        <dbReference type="RuleBase" id="RU004508"/>
    </source>
</evidence>
<dbReference type="Proteomes" id="UP000017800">
    <property type="component" value="Unassembled WGS sequence"/>
</dbReference>
<dbReference type="EMBL" id="BAUJ01000003">
    <property type="protein sequence ID" value="GAD87968.1"/>
    <property type="molecule type" value="Genomic_DNA"/>
</dbReference>
<dbReference type="PIRSF" id="PIRSF000390">
    <property type="entry name" value="PLP_StrS"/>
    <property type="match status" value="1"/>
</dbReference>
<dbReference type="GO" id="GO:0000271">
    <property type="term" value="P:polysaccharide biosynthetic process"/>
    <property type="evidence" value="ECO:0007669"/>
    <property type="project" value="TreeGrafter"/>
</dbReference>
<dbReference type="PANTHER" id="PTHR30244">
    <property type="entry name" value="TRANSAMINASE"/>
    <property type="match status" value="1"/>
</dbReference>
<feature type="modified residue" description="N6-(pyridoxal phosphate)lysine" evidence="4">
    <location>
        <position position="188"/>
    </location>
</feature>
<protein>
    <submittedName>
        <fullName evidence="6">Putative aminotransferase</fullName>
    </submittedName>
</protein>
<reference evidence="6 7" key="1">
    <citation type="submission" date="2013-10" db="EMBL/GenBank/DDBJ databases">
        <authorList>
            <person name="Ichikawa N."/>
            <person name="Kimura A."/>
            <person name="Ohji S."/>
            <person name="Hosoyama A."/>
            <person name="Fujita N."/>
        </authorList>
    </citation>
    <scope>NUCLEOTIDE SEQUENCE [LARGE SCALE GENOMIC DNA]</scope>
    <source>
        <strain evidence="6 7">NBRC 102217</strain>
    </source>
</reference>
<dbReference type="Gene3D" id="3.90.1150.10">
    <property type="entry name" value="Aspartate Aminotransferase, domain 1"/>
    <property type="match status" value="1"/>
</dbReference>
<reference evidence="6 7" key="2">
    <citation type="submission" date="2013-11" db="EMBL/GenBank/DDBJ databases">
        <title>Whole genome shotgun sequence of Vibrio halioticoli NBRC 102217.</title>
        <authorList>
            <person name="Isaki S."/>
            <person name="Kimura A."/>
            <person name="Ohji S."/>
            <person name="Hosoyama A."/>
            <person name="Fujita N."/>
            <person name="Hashimoto M."/>
            <person name="Hosoyama Y."/>
            <person name="Yamazoe A."/>
        </authorList>
    </citation>
    <scope>NUCLEOTIDE SEQUENCE [LARGE SCALE GENOMIC DNA]</scope>
    <source>
        <strain evidence="6 7">NBRC 102217</strain>
    </source>
</reference>
<dbReference type="GO" id="GO:0008483">
    <property type="term" value="F:transaminase activity"/>
    <property type="evidence" value="ECO:0007669"/>
    <property type="project" value="UniProtKB-KW"/>
</dbReference>
<sequence length="388" mass="43787">MIPYGKQDISQEDINHVIEVLKSDFLTQGPKVPAFESALTQFTHSKYALAVNSATSALHIACLALELGEGDWLWTSPITFVASANCGLYCGAKVDFVDINPKTYNMCPIQLEKKLKLAKKQGRLPKVVVPVHLCGQSCDMEAIWKLSKEYGFRVIEDASHAIGGKYKSQPIGCCEFSDITIFSFHPVKIVTTAEGGAALTNDELLAEKMALFRSHGITRDESLMESPSHGSWYYQQVDLGFNYRMTELQAALGVSQMSRLEEFVSKRHVLANNYNRLLEGLPLKCPFQLEDTYSGLHLYVIRLKLEEINLTHKQVFDALRDNGVGVNLHYIPIHLQPYYSKMGFSEGMFPESEQYYREAISLPMFPNLSAEQQVYIVTLLRDILERKL</sequence>
<comment type="similarity">
    <text evidence="2 5">Belongs to the DegT/DnrJ/EryC1 family.</text>
</comment>
<dbReference type="GO" id="GO:0030170">
    <property type="term" value="F:pyridoxal phosphate binding"/>
    <property type="evidence" value="ECO:0007669"/>
    <property type="project" value="TreeGrafter"/>
</dbReference>
<keyword evidence="6" id="KW-0808">Transferase</keyword>
<dbReference type="RefSeq" id="WP_023402395.1">
    <property type="nucleotide sequence ID" value="NZ_BAUJ01000003.1"/>
</dbReference>
<evidence type="ECO:0000313" key="6">
    <source>
        <dbReference type="EMBL" id="GAD87968.1"/>
    </source>
</evidence>
<gene>
    <name evidence="6" type="ORF">VHA01S_003_00440</name>
</gene>
<feature type="active site" description="Proton acceptor" evidence="3">
    <location>
        <position position="188"/>
    </location>
</feature>
<keyword evidence="6" id="KW-0032">Aminotransferase</keyword>
<dbReference type="InterPro" id="IPR015422">
    <property type="entry name" value="PyrdxlP-dep_Trfase_small"/>
</dbReference>
<proteinExistence type="inferred from homology"/>
<dbReference type="InterPro" id="IPR015424">
    <property type="entry name" value="PyrdxlP-dep_Trfase"/>
</dbReference>
<name>V5FA88_9VIBR</name>
<dbReference type="InterPro" id="IPR000653">
    <property type="entry name" value="DegT/StrS_aminotransferase"/>
</dbReference>
<dbReference type="Gene3D" id="3.40.640.10">
    <property type="entry name" value="Type I PLP-dependent aspartate aminotransferase-like (Major domain)"/>
    <property type="match status" value="1"/>
</dbReference>
<evidence type="ECO:0000313" key="7">
    <source>
        <dbReference type="Proteomes" id="UP000017800"/>
    </source>
</evidence>
<evidence type="ECO:0000256" key="2">
    <source>
        <dbReference type="ARBA" id="ARBA00037999"/>
    </source>
</evidence>